<dbReference type="Proteomes" id="UP000287394">
    <property type="component" value="Chromosome"/>
</dbReference>
<accession>A0A402CTW8</accession>
<proteinExistence type="predicted"/>
<protein>
    <submittedName>
        <fullName evidence="1">Uncharacterized protein</fullName>
    </submittedName>
</protein>
<reference evidence="1 2" key="1">
    <citation type="journal article" date="2019" name="Int. J. Syst. Evol. Microbiol.">
        <title>Capsulimonas corticalis gen. nov., sp. nov., an aerobic capsulated bacterium, of a novel bacterial order, Capsulimonadales ord. nov., of the class Armatimonadia of the phylum Armatimonadetes.</title>
        <authorList>
            <person name="Li J."/>
            <person name="Kudo C."/>
            <person name="Tonouchi A."/>
        </authorList>
    </citation>
    <scope>NUCLEOTIDE SEQUENCE [LARGE SCALE GENOMIC DNA]</scope>
    <source>
        <strain evidence="1 2">AX-7</strain>
    </source>
</reference>
<keyword evidence="2" id="KW-1185">Reference proteome</keyword>
<evidence type="ECO:0000313" key="2">
    <source>
        <dbReference type="Proteomes" id="UP000287394"/>
    </source>
</evidence>
<evidence type="ECO:0000313" key="1">
    <source>
        <dbReference type="EMBL" id="BDI28770.1"/>
    </source>
</evidence>
<dbReference type="AlphaFoldDB" id="A0A402CTW8"/>
<sequence>MIRFSWKTAALAAVALASFPHSSHAEEQPQGIFIEPSDSTGKRVYVAPMDGAQHDTPEGSVVVTAPPVDTKKFPFFGHRNAVRCEVTDVKTDAPKTEQNGHTSVAYHIKIKVVETLRPLAQPESSIDVDIEKPSNSHSFLSQWLPIAMGAQFVAAFDNDQVQDAFDQDAQSDSKQLTPLAFDHTVKPNWRDLTLFNTAITQTAAPVPAALAQPVRQGAAGHLFFQLVGGYNDKIYGSGAFSSAFAHWLRDAKVSPAAKAEILINYLNAPIDVTKASNVAANQSLAVSGADAILSVSRSADKDAKDQLGEMLRAYSDLFLMNDRPRGVTASLIAPSDRRQLLTLAERKAGPETRDAFRAWLK</sequence>
<name>A0A402CTW8_9BACT</name>
<dbReference type="EMBL" id="AP025739">
    <property type="protein sequence ID" value="BDI28770.1"/>
    <property type="molecule type" value="Genomic_DNA"/>
</dbReference>
<dbReference type="RefSeq" id="WP_119320831.1">
    <property type="nucleotide sequence ID" value="NZ_AP025739.1"/>
</dbReference>
<dbReference type="KEGG" id="ccot:CCAX7_008210"/>
<gene>
    <name evidence="1" type="ORF">CCAX7_008210</name>
</gene>
<organism evidence="1 2">
    <name type="scientific">Capsulimonas corticalis</name>
    <dbReference type="NCBI Taxonomy" id="2219043"/>
    <lineage>
        <taxon>Bacteria</taxon>
        <taxon>Bacillati</taxon>
        <taxon>Armatimonadota</taxon>
        <taxon>Armatimonadia</taxon>
        <taxon>Capsulimonadales</taxon>
        <taxon>Capsulimonadaceae</taxon>
        <taxon>Capsulimonas</taxon>
    </lineage>
</organism>